<dbReference type="InterPro" id="IPR011004">
    <property type="entry name" value="Trimer_LpxA-like_sf"/>
</dbReference>
<dbReference type="InterPro" id="IPR050484">
    <property type="entry name" value="Transf_Hexapept/Carb_Anhydrase"/>
</dbReference>
<dbReference type="InterPro" id="IPR047324">
    <property type="entry name" value="LbH_gamma_CA-like"/>
</dbReference>
<evidence type="ECO:0000313" key="2">
    <source>
        <dbReference type="EMBL" id="CEG13412.1"/>
    </source>
</evidence>
<reference evidence="2" key="1">
    <citation type="submission" date="2014-09" db="EMBL/GenBank/DDBJ databases">
        <authorList>
            <person name="Probst J Alexander"/>
        </authorList>
    </citation>
    <scope>NUCLEOTIDE SEQUENCE</scope>
</reference>
<protein>
    <recommendedName>
        <fullName evidence="3">Gamma carbonic anhydrase family protein</fullName>
    </recommendedName>
</protein>
<dbReference type="AlphaFoldDB" id="A0A098EBN9"/>
<evidence type="ECO:0000313" key="1">
    <source>
        <dbReference type="EMBL" id="CEG11318.1"/>
    </source>
</evidence>
<organism evidence="2">
    <name type="scientific">groundwater metagenome</name>
    <dbReference type="NCBI Taxonomy" id="717931"/>
    <lineage>
        <taxon>unclassified sequences</taxon>
        <taxon>metagenomes</taxon>
        <taxon>ecological metagenomes</taxon>
    </lineage>
</organism>
<dbReference type="EMBL" id="CCXY01000320">
    <property type="protein sequence ID" value="CEG13412.1"/>
    <property type="molecule type" value="Genomic_DNA"/>
</dbReference>
<sequence>MRQQKIHKTAVILDGAKIIGDVNISENSSVFYNAVLRADRMKIIMGKFSNVQDNCIIHAEHNDVLIGDYVSIGHGAIIHGCKISDKCIIGMGAIIMEGAEIKEDCIIGAGAIVTENKVIPENSLVYGIPTKVIRKLTDDEIEYIKQNALTYVELAKKNKIL</sequence>
<dbReference type="PANTHER" id="PTHR13061:SF29">
    <property type="entry name" value="GAMMA CARBONIC ANHYDRASE-LIKE 1, MITOCHONDRIAL-RELATED"/>
    <property type="match status" value="1"/>
</dbReference>
<dbReference type="PANTHER" id="PTHR13061">
    <property type="entry name" value="DYNACTIN SUBUNIT P25"/>
    <property type="match status" value="1"/>
</dbReference>
<dbReference type="CDD" id="cd04645">
    <property type="entry name" value="LbH_gamma_CA_like"/>
    <property type="match status" value="1"/>
</dbReference>
<gene>
    <name evidence="1" type="ORF">MSIBF_A1380019</name>
    <name evidence="2" type="ORF">MSIBF_A3870002</name>
</gene>
<proteinExistence type="predicted"/>
<accession>A0A098EBN9</accession>
<evidence type="ECO:0008006" key="3">
    <source>
        <dbReference type="Google" id="ProtNLM"/>
    </source>
</evidence>
<dbReference type="Gene3D" id="2.160.10.10">
    <property type="entry name" value="Hexapeptide repeat proteins"/>
    <property type="match status" value="1"/>
</dbReference>
<dbReference type="InterPro" id="IPR001451">
    <property type="entry name" value="Hexapep"/>
</dbReference>
<name>A0A098EBN9_9ZZZZ</name>
<dbReference type="SUPFAM" id="SSF51161">
    <property type="entry name" value="Trimeric LpxA-like enzymes"/>
    <property type="match status" value="1"/>
</dbReference>
<dbReference type="Pfam" id="PF00132">
    <property type="entry name" value="Hexapep"/>
    <property type="match status" value="1"/>
</dbReference>
<dbReference type="EMBL" id="CCXY01000044">
    <property type="protein sequence ID" value="CEG11318.1"/>
    <property type="molecule type" value="Genomic_DNA"/>
</dbReference>